<evidence type="ECO:0000313" key="9">
    <source>
        <dbReference type="Proteomes" id="UP000011718"/>
    </source>
</evidence>
<feature type="transmembrane region" description="Helical" evidence="6">
    <location>
        <begin position="113"/>
        <end position="132"/>
    </location>
</feature>
<dbReference type="InterPro" id="IPR020846">
    <property type="entry name" value="MFS_dom"/>
</dbReference>
<evidence type="ECO:0000256" key="6">
    <source>
        <dbReference type="SAM" id="Phobius"/>
    </source>
</evidence>
<feature type="transmembrane region" description="Helical" evidence="6">
    <location>
        <begin position="80"/>
        <end position="107"/>
    </location>
</feature>
<evidence type="ECO:0000256" key="1">
    <source>
        <dbReference type="ARBA" id="ARBA00004141"/>
    </source>
</evidence>
<dbReference type="AlphaFoldDB" id="M1QL19"/>
<dbReference type="EMBL" id="CP004144">
    <property type="protein sequence ID" value="AGF97689.1"/>
    <property type="molecule type" value="Genomic_DNA"/>
</dbReference>
<reference evidence="8 9" key="1">
    <citation type="journal article" date="2013" name="Genome Announc.">
        <title>Complete Genome of a Methanosarcina mazei Strain Isolated from Sediment Samples from an Amazonian Flooded Area.</title>
        <authorList>
            <person name="Assis das Gracas D."/>
            <person name="Thiago Juca Ramos R."/>
            <person name="Vieira Araujo A.C."/>
            <person name="Zahlouth R."/>
            <person name="Ribeiro Carneiro A."/>
            <person name="Souza Lopes T."/>
            <person name="Azevedo Barauna R."/>
            <person name="Azevedo V."/>
            <person name="Cruz Schneider M.P."/>
            <person name="Pellizari V.H."/>
            <person name="Silva A."/>
        </authorList>
    </citation>
    <scope>NUCLEOTIDE SEQUENCE [LARGE SCALE GENOMIC DNA]</scope>
    <source>
        <strain evidence="8 9">Tuc01</strain>
    </source>
</reference>
<evidence type="ECO:0000259" key="7">
    <source>
        <dbReference type="PROSITE" id="PS50850"/>
    </source>
</evidence>
<dbReference type="Proteomes" id="UP000011718">
    <property type="component" value="Chromosome"/>
</dbReference>
<feature type="transmembrane region" description="Helical" evidence="6">
    <location>
        <begin position="256"/>
        <end position="275"/>
    </location>
</feature>
<accession>M1QL19</accession>
<dbReference type="KEGG" id="mmaz:MmTuc01_2379"/>
<dbReference type="PANTHER" id="PTHR23504">
    <property type="entry name" value="MAJOR FACILITATOR SUPERFAMILY DOMAIN-CONTAINING PROTEIN 10"/>
    <property type="match status" value="1"/>
</dbReference>
<dbReference type="SUPFAM" id="SSF103473">
    <property type="entry name" value="MFS general substrate transporter"/>
    <property type="match status" value="1"/>
</dbReference>
<feature type="transmembrane region" description="Helical" evidence="6">
    <location>
        <begin position="191"/>
        <end position="209"/>
    </location>
</feature>
<evidence type="ECO:0000256" key="4">
    <source>
        <dbReference type="ARBA" id="ARBA00022989"/>
    </source>
</evidence>
<dbReference type="CDD" id="cd17330">
    <property type="entry name" value="MFS_SLC46_TetA_like"/>
    <property type="match status" value="1"/>
</dbReference>
<gene>
    <name evidence="8" type="ORF">MmTuc01_2379</name>
</gene>
<dbReference type="PROSITE" id="PS50850">
    <property type="entry name" value="MFS"/>
    <property type="match status" value="1"/>
</dbReference>
<keyword evidence="3 6" id="KW-0812">Transmembrane</keyword>
<evidence type="ECO:0000256" key="3">
    <source>
        <dbReference type="ARBA" id="ARBA00022692"/>
    </source>
</evidence>
<feature type="transmembrane region" description="Helical" evidence="6">
    <location>
        <begin position="323"/>
        <end position="340"/>
    </location>
</feature>
<dbReference type="Gene3D" id="1.20.1250.20">
    <property type="entry name" value="MFS general substrate transporter like domains"/>
    <property type="match status" value="1"/>
</dbReference>
<dbReference type="Pfam" id="PF07690">
    <property type="entry name" value="MFS_1"/>
    <property type="match status" value="1"/>
</dbReference>
<sequence>MEQNSGTSSASGRALFPLYAITFIGTLGFGIILTFLVFLVTDYGGNALVYGILASTYPAFQLIGAPVLGRWSDLYGRKKILLLSQIGTMLAWIIFFAALFFPVIPLIEVRSDLLGTFTITLPLLILFLARALDGATGGNVSVANAYLADLTSEEERNKNYGMSVASNLGYVFGPAIAGVLGTTAYGEILPVSAALVISIIGTLIILFLLPDSRPCAIEEYPESTGIRKILGQEQKECYQVEAGSKITFREVFKLEYIPFMLVVYFLIFLGFNIYYTAFPIFAVVALEWSPAELGIYFSVISALMAFVQGPVLAKLARRYRESIMVVGGGFILGLQFILIVSGDYLLLYLAAVFFAFGNGIMWPSILSILSKFAGKKYQGSVQGFAMSASSLASIIGLLAGGFLYTQFGVIAFLIAAAIIYLVVFLSFRLLRIEKEKLIETEAAKTPV</sequence>
<dbReference type="HOGENOM" id="CLU_001265_10_11_2"/>
<dbReference type="InterPro" id="IPR011701">
    <property type="entry name" value="MFS"/>
</dbReference>
<dbReference type="BioCyc" id="MMAZ1236903:G139K-2271-MONOMER"/>
<dbReference type="PANTHER" id="PTHR23504:SF15">
    <property type="entry name" value="MAJOR FACILITATOR SUPERFAMILY (MFS) PROFILE DOMAIN-CONTAINING PROTEIN"/>
    <property type="match status" value="1"/>
</dbReference>
<feature type="transmembrane region" description="Helical" evidence="6">
    <location>
        <begin position="295"/>
        <end position="316"/>
    </location>
</feature>
<feature type="transmembrane region" description="Helical" evidence="6">
    <location>
        <begin position="47"/>
        <end position="68"/>
    </location>
</feature>
<feature type="domain" description="Major facilitator superfamily (MFS) profile" evidence="7">
    <location>
        <begin position="14"/>
        <end position="434"/>
    </location>
</feature>
<evidence type="ECO:0000256" key="5">
    <source>
        <dbReference type="ARBA" id="ARBA00023136"/>
    </source>
</evidence>
<dbReference type="InterPro" id="IPR005829">
    <property type="entry name" value="Sugar_transporter_CS"/>
</dbReference>
<protein>
    <submittedName>
        <fullName evidence="8">Permease</fullName>
    </submittedName>
</protein>
<organism evidence="8 9">
    <name type="scientific">Methanosarcina mazei Tuc01</name>
    <dbReference type="NCBI Taxonomy" id="1236903"/>
    <lineage>
        <taxon>Archaea</taxon>
        <taxon>Methanobacteriati</taxon>
        <taxon>Methanobacteriota</taxon>
        <taxon>Stenosarchaea group</taxon>
        <taxon>Methanomicrobia</taxon>
        <taxon>Methanosarcinales</taxon>
        <taxon>Methanosarcinaceae</taxon>
        <taxon>Methanosarcina</taxon>
    </lineage>
</organism>
<dbReference type="PROSITE" id="PS00216">
    <property type="entry name" value="SUGAR_TRANSPORT_1"/>
    <property type="match status" value="1"/>
</dbReference>
<evidence type="ECO:0000313" key="8">
    <source>
        <dbReference type="EMBL" id="AGF97689.1"/>
    </source>
</evidence>
<dbReference type="GO" id="GO:0022857">
    <property type="term" value="F:transmembrane transporter activity"/>
    <property type="evidence" value="ECO:0007669"/>
    <property type="project" value="InterPro"/>
</dbReference>
<feature type="transmembrane region" description="Helical" evidence="6">
    <location>
        <begin position="410"/>
        <end position="430"/>
    </location>
</feature>
<evidence type="ECO:0000256" key="2">
    <source>
        <dbReference type="ARBA" id="ARBA00022448"/>
    </source>
</evidence>
<comment type="subcellular location">
    <subcellularLocation>
        <location evidence="1">Membrane</location>
        <topology evidence="1">Multi-pass membrane protein</topology>
    </subcellularLocation>
</comment>
<keyword evidence="5 6" id="KW-0472">Membrane</keyword>
<keyword evidence="4 6" id="KW-1133">Transmembrane helix</keyword>
<feature type="transmembrane region" description="Helical" evidence="6">
    <location>
        <begin position="381"/>
        <end position="404"/>
    </location>
</feature>
<dbReference type="GO" id="GO:0016020">
    <property type="term" value="C:membrane"/>
    <property type="evidence" value="ECO:0007669"/>
    <property type="project" value="UniProtKB-SubCell"/>
</dbReference>
<feature type="transmembrane region" description="Helical" evidence="6">
    <location>
        <begin position="18"/>
        <end position="41"/>
    </location>
</feature>
<dbReference type="InterPro" id="IPR036259">
    <property type="entry name" value="MFS_trans_sf"/>
</dbReference>
<name>M1QL19_METMZ</name>
<proteinExistence type="predicted"/>
<feature type="transmembrane region" description="Helical" evidence="6">
    <location>
        <begin position="346"/>
        <end position="369"/>
    </location>
</feature>
<keyword evidence="2" id="KW-0813">Transport</keyword>